<feature type="transmembrane region" description="Helical" evidence="6">
    <location>
        <begin position="65"/>
        <end position="87"/>
    </location>
</feature>
<proteinExistence type="predicted"/>
<comment type="subcellular location">
    <subcellularLocation>
        <location evidence="1">Membrane</location>
        <topology evidence="1">Multi-pass membrane protein</topology>
    </subcellularLocation>
</comment>
<dbReference type="SUPFAM" id="SSF103473">
    <property type="entry name" value="MFS general substrate transporter"/>
    <property type="match status" value="1"/>
</dbReference>
<name>A0A815BME6_ADIRI</name>
<evidence type="ECO:0000313" key="9">
    <source>
        <dbReference type="Proteomes" id="UP000663828"/>
    </source>
</evidence>
<dbReference type="PROSITE" id="PS00217">
    <property type="entry name" value="SUGAR_TRANSPORT_2"/>
    <property type="match status" value="1"/>
</dbReference>
<feature type="region of interest" description="Disordered" evidence="5">
    <location>
        <begin position="398"/>
        <end position="419"/>
    </location>
</feature>
<organism evidence="8 9">
    <name type="scientific">Adineta ricciae</name>
    <name type="common">Rotifer</name>
    <dbReference type="NCBI Taxonomy" id="249248"/>
    <lineage>
        <taxon>Eukaryota</taxon>
        <taxon>Metazoa</taxon>
        <taxon>Spiralia</taxon>
        <taxon>Gnathifera</taxon>
        <taxon>Rotifera</taxon>
        <taxon>Eurotatoria</taxon>
        <taxon>Bdelloidea</taxon>
        <taxon>Adinetida</taxon>
        <taxon>Adinetidae</taxon>
        <taxon>Adineta</taxon>
    </lineage>
</organism>
<feature type="transmembrane region" description="Helical" evidence="6">
    <location>
        <begin position="355"/>
        <end position="376"/>
    </location>
</feature>
<dbReference type="GO" id="GO:0022857">
    <property type="term" value="F:transmembrane transporter activity"/>
    <property type="evidence" value="ECO:0007669"/>
    <property type="project" value="InterPro"/>
</dbReference>
<evidence type="ECO:0000259" key="7">
    <source>
        <dbReference type="PROSITE" id="PS50850"/>
    </source>
</evidence>
<feature type="compositionally biased region" description="Basic and acidic residues" evidence="5">
    <location>
        <begin position="405"/>
        <end position="419"/>
    </location>
</feature>
<dbReference type="PANTHER" id="PTHR11662">
    <property type="entry name" value="SOLUTE CARRIER FAMILY 17"/>
    <property type="match status" value="1"/>
</dbReference>
<gene>
    <name evidence="8" type="ORF">XAT740_LOCUS27352</name>
</gene>
<dbReference type="InterPro" id="IPR050382">
    <property type="entry name" value="MFS_Na/Anion_cotransporter"/>
</dbReference>
<accession>A0A815BME6</accession>
<dbReference type="Gene3D" id="1.20.1250.20">
    <property type="entry name" value="MFS general substrate transporter like domains"/>
    <property type="match status" value="2"/>
</dbReference>
<keyword evidence="3 6" id="KW-1133">Transmembrane helix</keyword>
<dbReference type="PANTHER" id="PTHR11662:SF399">
    <property type="entry name" value="FI19708P1-RELATED"/>
    <property type="match status" value="1"/>
</dbReference>
<reference evidence="8" key="1">
    <citation type="submission" date="2021-02" db="EMBL/GenBank/DDBJ databases">
        <authorList>
            <person name="Nowell W R."/>
        </authorList>
    </citation>
    <scope>NUCLEOTIDE SEQUENCE</scope>
</reference>
<dbReference type="Pfam" id="PF07690">
    <property type="entry name" value="MFS_1"/>
    <property type="match status" value="1"/>
</dbReference>
<sequence length="419" mass="46687">MVRRKTSDSDGQQNTVSDRMSFVFEETTFRWSEWDQQIILGSYWAGYLLTLVPSGWLSISLGAKLMSATAVFFSSSATIALTSIYYFENASFPLVVSLRILIGAAHGILFPVTYTLWSQWAVPNERGTLASIGFSGTNIGTSLVVLAGGLFCHYIDSGWIYIFLLSGILGFIWLPLWLWQVSDAPENHRSISNAERQYIVGIIGENSQRRSVSLSALPWKTIVRSKPIIALFLTETCQLVALFFFLSNLGKILREIQQIPSQYTGYILASGFVFMLVGNISAGKLFFIQFFSTIYQNIGFSYGSGYIVNYADVVPAYAGLIFGIVTAISSFGAVIANLIAGIVIKQPILEDWRKLYILFGIIYLIGGLAFLLWASATPERWATLGSQQENKTIEETVPMNESEQNDNRTRTDEHLYINA</sequence>
<dbReference type="InterPro" id="IPR020846">
    <property type="entry name" value="MFS_dom"/>
</dbReference>
<dbReference type="InterPro" id="IPR011701">
    <property type="entry name" value="MFS"/>
</dbReference>
<feature type="transmembrane region" description="Helical" evidence="6">
    <location>
        <begin position="266"/>
        <end position="295"/>
    </location>
</feature>
<feature type="transmembrane region" description="Helical" evidence="6">
    <location>
        <begin position="129"/>
        <end position="152"/>
    </location>
</feature>
<feature type="transmembrane region" description="Helical" evidence="6">
    <location>
        <begin position="94"/>
        <end position="117"/>
    </location>
</feature>
<dbReference type="GO" id="GO:0016020">
    <property type="term" value="C:membrane"/>
    <property type="evidence" value="ECO:0007669"/>
    <property type="project" value="UniProtKB-SubCell"/>
</dbReference>
<keyword evidence="9" id="KW-1185">Reference proteome</keyword>
<evidence type="ECO:0000313" key="8">
    <source>
        <dbReference type="EMBL" id="CAF1272103.1"/>
    </source>
</evidence>
<comment type="caution">
    <text evidence="8">The sequence shown here is derived from an EMBL/GenBank/DDBJ whole genome shotgun (WGS) entry which is preliminary data.</text>
</comment>
<feature type="transmembrane region" description="Helical" evidence="6">
    <location>
        <begin position="315"/>
        <end position="343"/>
    </location>
</feature>
<keyword evidence="2 6" id="KW-0812">Transmembrane</keyword>
<dbReference type="InterPro" id="IPR036259">
    <property type="entry name" value="MFS_trans_sf"/>
</dbReference>
<feature type="transmembrane region" description="Helical" evidence="6">
    <location>
        <begin position="38"/>
        <end position="59"/>
    </location>
</feature>
<evidence type="ECO:0000256" key="5">
    <source>
        <dbReference type="SAM" id="MobiDB-lite"/>
    </source>
</evidence>
<evidence type="ECO:0000256" key="6">
    <source>
        <dbReference type="SAM" id="Phobius"/>
    </source>
</evidence>
<feature type="domain" description="Major facilitator superfamily (MFS) profile" evidence="7">
    <location>
        <begin position="1"/>
        <end position="378"/>
    </location>
</feature>
<dbReference type="AlphaFoldDB" id="A0A815BME6"/>
<keyword evidence="4 6" id="KW-0472">Membrane</keyword>
<dbReference type="EMBL" id="CAJNOR010002277">
    <property type="protein sequence ID" value="CAF1272103.1"/>
    <property type="molecule type" value="Genomic_DNA"/>
</dbReference>
<evidence type="ECO:0000256" key="1">
    <source>
        <dbReference type="ARBA" id="ARBA00004141"/>
    </source>
</evidence>
<dbReference type="InterPro" id="IPR005829">
    <property type="entry name" value="Sugar_transporter_CS"/>
</dbReference>
<evidence type="ECO:0000256" key="3">
    <source>
        <dbReference type="ARBA" id="ARBA00022989"/>
    </source>
</evidence>
<protein>
    <recommendedName>
        <fullName evidence="7">Major facilitator superfamily (MFS) profile domain-containing protein</fullName>
    </recommendedName>
</protein>
<dbReference type="GO" id="GO:0006820">
    <property type="term" value="P:monoatomic anion transport"/>
    <property type="evidence" value="ECO:0007669"/>
    <property type="project" value="TreeGrafter"/>
</dbReference>
<evidence type="ECO:0000256" key="4">
    <source>
        <dbReference type="ARBA" id="ARBA00023136"/>
    </source>
</evidence>
<evidence type="ECO:0000256" key="2">
    <source>
        <dbReference type="ARBA" id="ARBA00022692"/>
    </source>
</evidence>
<feature type="transmembrane region" description="Helical" evidence="6">
    <location>
        <begin position="228"/>
        <end position="246"/>
    </location>
</feature>
<dbReference type="PROSITE" id="PS50850">
    <property type="entry name" value="MFS"/>
    <property type="match status" value="1"/>
</dbReference>
<feature type="transmembrane region" description="Helical" evidence="6">
    <location>
        <begin position="159"/>
        <end position="179"/>
    </location>
</feature>
<dbReference type="Proteomes" id="UP000663828">
    <property type="component" value="Unassembled WGS sequence"/>
</dbReference>